<evidence type="ECO:0000313" key="9">
    <source>
        <dbReference type="Proteomes" id="UP000199062"/>
    </source>
</evidence>
<evidence type="ECO:0000256" key="5">
    <source>
        <dbReference type="ARBA" id="ARBA00022989"/>
    </source>
</evidence>
<dbReference type="OrthoDB" id="214119at2157"/>
<evidence type="ECO:0000313" key="8">
    <source>
        <dbReference type="EMBL" id="SFS11813.1"/>
    </source>
</evidence>
<keyword evidence="4 7" id="KW-0812">Transmembrane</keyword>
<dbReference type="PIRSF" id="PIRSF006603">
    <property type="entry name" value="DinF"/>
    <property type="match status" value="1"/>
</dbReference>
<gene>
    <name evidence="8" type="ORF">SAMN05216559_3949</name>
</gene>
<dbReference type="PANTHER" id="PTHR43549:SF2">
    <property type="entry name" value="MULTIDRUG RESISTANCE PROTEIN NORM-RELATED"/>
    <property type="match status" value="1"/>
</dbReference>
<comment type="subcellular location">
    <subcellularLocation>
        <location evidence="1">Cell membrane</location>
        <topology evidence="1">Multi-pass membrane protein</topology>
    </subcellularLocation>
</comment>
<name>A0A1I6M854_9EURY</name>
<dbReference type="Proteomes" id="UP000199062">
    <property type="component" value="Unassembled WGS sequence"/>
</dbReference>
<reference evidence="8 9" key="1">
    <citation type="submission" date="2016-10" db="EMBL/GenBank/DDBJ databases">
        <authorList>
            <person name="de Groot N.N."/>
        </authorList>
    </citation>
    <scope>NUCLEOTIDE SEQUENCE [LARGE SCALE GENOMIC DNA]</scope>
    <source>
        <strain evidence="8 9">CGMCC 1.10457</strain>
    </source>
</reference>
<dbReference type="RefSeq" id="WP_089818954.1">
    <property type="nucleotide sequence ID" value="NZ_FOZK01000005.1"/>
</dbReference>
<dbReference type="GO" id="GO:0005886">
    <property type="term" value="C:plasma membrane"/>
    <property type="evidence" value="ECO:0007669"/>
    <property type="project" value="UniProtKB-SubCell"/>
</dbReference>
<keyword evidence="9" id="KW-1185">Reference proteome</keyword>
<dbReference type="GO" id="GO:0015297">
    <property type="term" value="F:antiporter activity"/>
    <property type="evidence" value="ECO:0007669"/>
    <property type="project" value="InterPro"/>
</dbReference>
<feature type="transmembrane region" description="Helical" evidence="7">
    <location>
        <begin position="141"/>
        <end position="160"/>
    </location>
</feature>
<feature type="transmembrane region" description="Helical" evidence="7">
    <location>
        <begin position="449"/>
        <end position="470"/>
    </location>
</feature>
<evidence type="ECO:0000256" key="3">
    <source>
        <dbReference type="ARBA" id="ARBA00022475"/>
    </source>
</evidence>
<feature type="transmembrane region" description="Helical" evidence="7">
    <location>
        <begin position="310"/>
        <end position="331"/>
    </location>
</feature>
<dbReference type="AlphaFoldDB" id="A0A1I6M854"/>
<feature type="transmembrane region" description="Helical" evidence="7">
    <location>
        <begin position="172"/>
        <end position="191"/>
    </location>
</feature>
<keyword evidence="2" id="KW-0813">Transport</keyword>
<evidence type="ECO:0000256" key="2">
    <source>
        <dbReference type="ARBA" id="ARBA00022448"/>
    </source>
</evidence>
<dbReference type="InterPro" id="IPR052031">
    <property type="entry name" value="Membrane_Transporter-Flippase"/>
</dbReference>
<keyword evidence="3" id="KW-1003">Cell membrane</keyword>
<keyword evidence="6 7" id="KW-0472">Membrane</keyword>
<feature type="transmembrane region" description="Helical" evidence="7">
    <location>
        <begin position="18"/>
        <end position="38"/>
    </location>
</feature>
<organism evidence="8 9">
    <name type="scientific">Halomicrobium zhouii</name>
    <dbReference type="NCBI Taxonomy" id="767519"/>
    <lineage>
        <taxon>Archaea</taxon>
        <taxon>Methanobacteriati</taxon>
        <taxon>Methanobacteriota</taxon>
        <taxon>Stenosarchaea group</taxon>
        <taxon>Halobacteria</taxon>
        <taxon>Halobacteriales</taxon>
        <taxon>Haloarculaceae</taxon>
        <taxon>Halomicrobium</taxon>
    </lineage>
</organism>
<evidence type="ECO:0000256" key="6">
    <source>
        <dbReference type="ARBA" id="ARBA00023136"/>
    </source>
</evidence>
<feature type="transmembrane region" description="Helical" evidence="7">
    <location>
        <begin position="386"/>
        <end position="407"/>
    </location>
</feature>
<dbReference type="CDD" id="cd13142">
    <property type="entry name" value="MATE_like_12"/>
    <property type="match status" value="1"/>
</dbReference>
<feature type="transmembrane region" description="Helical" evidence="7">
    <location>
        <begin position="419"/>
        <end position="443"/>
    </location>
</feature>
<proteinExistence type="predicted"/>
<dbReference type="GO" id="GO:0042910">
    <property type="term" value="F:xenobiotic transmembrane transporter activity"/>
    <property type="evidence" value="ECO:0007669"/>
    <property type="project" value="InterPro"/>
</dbReference>
<keyword evidence="5 7" id="KW-1133">Transmembrane helix</keyword>
<dbReference type="InterPro" id="IPR048279">
    <property type="entry name" value="MdtK-like"/>
</dbReference>
<dbReference type="STRING" id="767519.SAMN05216559_3949"/>
<feature type="transmembrane region" description="Helical" evidence="7">
    <location>
        <begin position="343"/>
        <end position="366"/>
    </location>
</feature>
<evidence type="ECO:0000256" key="7">
    <source>
        <dbReference type="SAM" id="Phobius"/>
    </source>
</evidence>
<evidence type="ECO:0000256" key="4">
    <source>
        <dbReference type="ARBA" id="ARBA00022692"/>
    </source>
</evidence>
<dbReference type="NCBIfam" id="TIGR00797">
    <property type="entry name" value="matE"/>
    <property type="match status" value="1"/>
</dbReference>
<feature type="transmembrane region" description="Helical" evidence="7">
    <location>
        <begin position="58"/>
        <end position="79"/>
    </location>
</feature>
<feature type="transmembrane region" description="Helical" evidence="7">
    <location>
        <begin position="281"/>
        <end position="304"/>
    </location>
</feature>
<dbReference type="InterPro" id="IPR002528">
    <property type="entry name" value="MATE_fam"/>
</dbReference>
<sequence>MSEDADRDLTSGSLWRPLLALSAPIVVTQLLQVLYNLVDTIWVGQLGTDAVSALSFSWPPVFVLISLGGGLTLAGSVLVAQNKGADKLDRVNEVAGQTLAFVTLFSLVLGVVGYFMAPTFLRLIGAEPGTDVFTYSVEYMRVIFVGVWFMFGFFVFQSLLRGWGDTKTPMYLMALSVAVNIVLDPIFIFGFQENPLFALVGLESLQAPLYAATGFTGYGVQGAAIATIISRSLATIPGVALLFTGHLGLSLSFSDLRLELETMKRIVEIGYPASIEQSSGALSYSAMTAIVAIVGPTAVASFGISSRINSLVFLLAVGLGMGVETAVGQNLGAERAQRARRVVFMAVGILVSVYLVLTLVAVAYAEPIVSVFIEGDDPRSGEVVNIGVRFLYIVAPTWGLMGVFHVIKGCFNGAGSTRAAMIFSVTAVWGLQVVPAYVLLAWFDMGTDGAWWAIALMHAGAALLVTAWFARDTWSDRVVDEDDLAPTPAD</sequence>
<dbReference type="Pfam" id="PF01554">
    <property type="entry name" value="MatE"/>
    <property type="match status" value="2"/>
</dbReference>
<dbReference type="PANTHER" id="PTHR43549">
    <property type="entry name" value="MULTIDRUG RESISTANCE PROTEIN YPNP-RELATED"/>
    <property type="match status" value="1"/>
</dbReference>
<feature type="transmembrane region" description="Helical" evidence="7">
    <location>
        <begin position="99"/>
        <end position="121"/>
    </location>
</feature>
<evidence type="ECO:0000256" key="1">
    <source>
        <dbReference type="ARBA" id="ARBA00004651"/>
    </source>
</evidence>
<accession>A0A1I6M854</accession>
<protein>
    <submittedName>
        <fullName evidence="8">Putative efflux protein, MATE family</fullName>
    </submittedName>
</protein>
<dbReference type="EMBL" id="FOZK01000005">
    <property type="protein sequence ID" value="SFS11813.1"/>
    <property type="molecule type" value="Genomic_DNA"/>
</dbReference>